<name>W1EXG5_ECOLX</name>
<evidence type="ECO:0000313" key="1">
    <source>
        <dbReference type="EMBL" id="CDL26088.1"/>
    </source>
</evidence>
<comment type="caution">
    <text evidence="1">The sequence shown here is derived from an EMBL/GenBank/DDBJ whole genome shotgun (WGS) entry which is preliminary data.</text>
</comment>
<dbReference type="Proteomes" id="UP000019199">
    <property type="component" value="Unassembled WGS sequence"/>
</dbReference>
<dbReference type="AlphaFoldDB" id="W1EXG5"/>
<evidence type="ECO:0000313" key="2">
    <source>
        <dbReference type="Proteomes" id="UP000019199"/>
    </source>
</evidence>
<reference evidence="1 2" key="1">
    <citation type="submission" date="2013-10" db="EMBL/GenBank/DDBJ databases">
        <title>Antibiotic resistance diversity of beta-lactamase producers in the General Hospital Vienna.</title>
        <authorList>
            <person name="Barisic I."/>
            <person name="Mitteregger D."/>
            <person name="Hirschl A.M."/>
            <person name="Noehammer C."/>
            <person name="Wiesinger-Mayr H."/>
        </authorList>
    </citation>
    <scope>NUCLEOTIDE SEQUENCE [LARGE SCALE GENOMIC DNA]</scope>
    <source>
        <strain evidence="1 2">ISC7</strain>
    </source>
</reference>
<proteinExistence type="predicted"/>
<sequence>MACKFFLVRFPGLQACQTQRRQALFFSSLPRFLRRYRIMP</sequence>
<protein>
    <submittedName>
        <fullName evidence="1">Uncharacterized protein</fullName>
    </submittedName>
</protein>
<dbReference type="EMBL" id="CBWN010000051">
    <property type="protein sequence ID" value="CDL26088.1"/>
    <property type="molecule type" value="Genomic_DNA"/>
</dbReference>
<organism evidence="1 2">
    <name type="scientific">Escherichia coli ISC7</name>
    <dbReference type="NCBI Taxonomy" id="1432555"/>
    <lineage>
        <taxon>Bacteria</taxon>
        <taxon>Pseudomonadati</taxon>
        <taxon>Pseudomonadota</taxon>
        <taxon>Gammaproteobacteria</taxon>
        <taxon>Enterobacterales</taxon>
        <taxon>Enterobacteriaceae</taxon>
        <taxon>Escherichia</taxon>
    </lineage>
</organism>
<accession>W1EXG5</accession>